<name>A0ABY7GX14_9BACT</name>
<dbReference type="Proteomes" id="UP001164459">
    <property type="component" value="Chromosome"/>
</dbReference>
<accession>A0ABY7GX14</accession>
<reference evidence="1" key="1">
    <citation type="submission" date="2022-11" db="EMBL/GenBank/DDBJ databases">
        <title>Minimal conservation of predation-associated metabolite biosynthetic gene clusters underscores biosynthetic potential of Myxococcota including descriptions for ten novel species: Archangium lansinium sp. nov., Myxococcus landrumus sp. nov., Nannocystis bai.</title>
        <authorList>
            <person name="Ahearne A."/>
            <person name="Stevens C."/>
            <person name="Dowd S."/>
        </authorList>
    </citation>
    <scope>NUCLEOTIDE SEQUENCE</scope>
    <source>
        <strain evidence="1">Fl3</strain>
    </source>
</reference>
<evidence type="ECO:0008006" key="3">
    <source>
        <dbReference type="Google" id="ProtNLM"/>
    </source>
</evidence>
<protein>
    <recommendedName>
        <fullName evidence="3">HEAT repeat-containing protein</fullName>
    </recommendedName>
</protein>
<dbReference type="RefSeq" id="WP_269033885.1">
    <property type="nucleotide sequence ID" value="NZ_CP114040.1"/>
</dbReference>
<evidence type="ECO:0000313" key="2">
    <source>
        <dbReference type="Proteomes" id="UP001164459"/>
    </source>
</evidence>
<organism evidence="1 2">
    <name type="scientific">Nannocystis punicea</name>
    <dbReference type="NCBI Taxonomy" id="2995304"/>
    <lineage>
        <taxon>Bacteria</taxon>
        <taxon>Pseudomonadati</taxon>
        <taxon>Myxococcota</taxon>
        <taxon>Polyangia</taxon>
        <taxon>Nannocystales</taxon>
        <taxon>Nannocystaceae</taxon>
        <taxon>Nannocystis</taxon>
    </lineage>
</organism>
<proteinExistence type="predicted"/>
<keyword evidence="2" id="KW-1185">Reference proteome</keyword>
<sequence length="225" mass="24489">MGYAAHRDTHDRMARQRSLMIITAAAALWALPPSRGDACENAVIATNKSVASVKEAELILNGGDPVEARRRIQEILGGADEFDERTPSAKGLTKRAKRIIALANVRLDDLRSEHRKVFLDNAVLVLSRLADDSPGDVAKKADLAEALAKTNAGKAKKILEDLAKRDVVATPYAYAALARLRASDGDEKGRDEAMARCKQMAKPEKVRSICKLEQGARSRPGRPLQ</sequence>
<dbReference type="EMBL" id="CP114040">
    <property type="protein sequence ID" value="WAS91523.1"/>
    <property type="molecule type" value="Genomic_DNA"/>
</dbReference>
<gene>
    <name evidence="1" type="ORF">O0S08_35520</name>
</gene>
<evidence type="ECO:0000313" key="1">
    <source>
        <dbReference type="EMBL" id="WAS91523.1"/>
    </source>
</evidence>